<feature type="domain" description="Metallo-beta-lactamase" evidence="2">
    <location>
        <begin position="525"/>
        <end position="615"/>
    </location>
</feature>
<dbReference type="STRING" id="1169540.A0A0G4FEU7"/>
<evidence type="ECO:0000313" key="3">
    <source>
        <dbReference type="EMBL" id="CEM11337.1"/>
    </source>
</evidence>
<feature type="compositionally biased region" description="Polar residues" evidence="1">
    <location>
        <begin position="397"/>
        <end position="407"/>
    </location>
</feature>
<feature type="compositionally biased region" description="Basic residues" evidence="1">
    <location>
        <begin position="272"/>
        <end position="287"/>
    </location>
</feature>
<sequence>MLGSGPSTGVPWLRCLTDPMDGRPCRVCREARRNSLSKNRRRNPSILLKIRKKAHEIEKENRDTANGGEGPDAFHIILIDCGKSFRDAVETFFPLLAVKRIDGVVLTHDHADAVLGIDDLRDLQRCEKRVDPVTGHSNLASTNALPIWGSSQTVERLFNMYPYLFAPDQRSLVRRHSPSVSSPQAHNPSNPREARLEAIQEANGSAPHATHNGALSSPSSHIPPVSSSPDFKRLVENNGAANTVKESLPASSPPTPPRTPLPEGLGLGPLPARRRPVGPARYHHHPHPFVPHRSTSDYVHPSKTAGDSYACHRSMSLSINFFIPSQPLLFDDPPSPSALSTKTTMAAIPASAQNVRPQKNRWADDKPVKKVQRDHKAGLKPPVNGPMRTASADVPGTGSTYDPSSTLQDRRGSPNLRITIKEPTTKSASLTPKPIDSPVESVPSLPMTPSDSSPQLAASTSLESNDHDINTPLSGKSEGRAMRMEERRDEGGMGSGVGGAGEVKRKAVPTRFTASIDWQFFEPLEKFKIMPLPVWHGKDYICYGFEFGEKERFVYLSDVSAVPEATMAYLKGGPRIATLVLDALFKDKTHPTHFSLVQACDLIRQLRPKQTFLTGMCHDFDYPHDNPTIKATMKSEGLHVEMGFDGLCIPLS</sequence>
<feature type="region of interest" description="Disordered" evidence="1">
    <location>
        <begin position="206"/>
        <end position="300"/>
    </location>
</feature>
<feature type="compositionally biased region" description="Polar residues" evidence="1">
    <location>
        <begin position="447"/>
        <end position="463"/>
    </location>
</feature>
<feature type="compositionally biased region" description="Low complexity" evidence="1">
    <location>
        <begin position="216"/>
        <end position="229"/>
    </location>
</feature>
<dbReference type="VEuPathDB" id="CryptoDB:Vbra_22587"/>
<protein>
    <recommendedName>
        <fullName evidence="2">Metallo-beta-lactamase domain-containing protein</fullName>
    </recommendedName>
</protein>
<dbReference type="InterPro" id="IPR036866">
    <property type="entry name" value="RibonucZ/Hydroxyglut_hydro"/>
</dbReference>
<feature type="domain" description="Metallo-beta-lactamase" evidence="2">
    <location>
        <begin position="76"/>
        <end position="175"/>
    </location>
</feature>
<evidence type="ECO:0000256" key="1">
    <source>
        <dbReference type="SAM" id="MobiDB-lite"/>
    </source>
</evidence>
<accession>A0A0G4FEU7</accession>
<feature type="compositionally biased region" description="Polar residues" evidence="1">
    <location>
        <begin position="178"/>
        <end position="190"/>
    </location>
</feature>
<dbReference type="OrthoDB" id="341300at2759"/>
<reference evidence="3 4" key="1">
    <citation type="submission" date="2014-11" db="EMBL/GenBank/DDBJ databases">
        <authorList>
            <person name="Zhu J."/>
            <person name="Qi W."/>
            <person name="Song R."/>
        </authorList>
    </citation>
    <scope>NUCLEOTIDE SEQUENCE [LARGE SCALE GENOMIC DNA]</scope>
</reference>
<feature type="compositionally biased region" description="Low complexity" evidence="1">
    <location>
        <begin position="261"/>
        <end position="271"/>
    </location>
</feature>
<dbReference type="EMBL" id="CDMY01000414">
    <property type="protein sequence ID" value="CEM11337.1"/>
    <property type="molecule type" value="Genomic_DNA"/>
</dbReference>
<name>A0A0G4FEU7_VITBC</name>
<organism evidence="3 4">
    <name type="scientific">Vitrella brassicaformis (strain CCMP3155)</name>
    <dbReference type="NCBI Taxonomy" id="1169540"/>
    <lineage>
        <taxon>Eukaryota</taxon>
        <taxon>Sar</taxon>
        <taxon>Alveolata</taxon>
        <taxon>Colpodellida</taxon>
        <taxon>Vitrellaceae</taxon>
        <taxon>Vitrella</taxon>
    </lineage>
</organism>
<evidence type="ECO:0000259" key="2">
    <source>
        <dbReference type="Pfam" id="PF12706"/>
    </source>
</evidence>
<dbReference type="SUPFAM" id="SSF56281">
    <property type="entry name" value="Metallo-hydrolase/oxidoreductase"/>
    <property type="match status" value="2"/>
</dbReference>
<dbReference type="Proteomes" id="UP000041254">
    <property type="component" value="Unassembled WGS sequence"/>
</dbReference>
<dbReference type="AlphaFoldDB" id="A0A0G4FEU7"/>
<keyword evidence="4" id="KW-1185">Reference proteome</keyword>
<dbReference type="InterPro" id="IPR001279">
    <property type="entry name" value="Metallo-B-lactamas"/>
</dbReference>
<dbReference type="PANTHER" id="PTHR42663">
    <property type="entry name" value="HYDROLASE C777.06C-RELATED-RELATED"/>
    <property type="match status" value="1"/>
</dbReference>
<feature type="compositionally biased region" description="Gly residues" evidence="1">
    <location>
        <begin position="492"/>
        <end position="501"/>
    </location>
</feature>
<dbReference type="InParanoid" id="A0A0G4FEU7"/>
<dbReference type="Gene3D" id="3.60.15.10">
    <property type="entry name" value="Ribonuclease Z/Hydroxyacylglutathione hydrolase-like"/>
    <property type="match status" value="2"/>
</dbReference>
<evidence type="ECO:0000313" key="4">
    <source>
        <dbReference type="Proteomes" id="UP000041254"/>
    </source>
</evidence>
<dbReference type="Pfam" id="PF12706">
    <property type="entry name" value="Lactamase_B_2"/>
    <property type="match status" value="2"/>
</dbReference>
<feature type="compositionally biased region" description="Pro residues" evidence="1">
    <location>
        <begin position="251"/>
        <end position="260"/>
    </location>
</feature>
<gene>
    <name evidence="3" type="ORF">Vbra_22587</name>
</gene>
<feature type="region of interest" description="Disordered" evidence="1">
    <location>
        <begin position="349"/>
        <end position="501"/>
    </location>
</feature>
<feature type="region of interest" description="Disordered" evidence="1">
    <location>
        <begin position="174"/>
        <end position="194"/>
    </location>
</feature>
<feature type="compositionally biased region" description="Basic and acidic residues" evidence="1">
    <location>
        <begin position="477"/>
        <end position="491"/>
    </location>
</feature>
<proteinExistence type="predicted"/>
<dbReference type="PANTHER" id="PTHR42663:SF6">
    <property type="entry name" value="HYDROLASE C777.06C-RELATED"/>
    <property type="match status" value="1"/>
</dbReference>